<protein>
    <recommendedName>
        <fullName evidence="5">RNI-like protein</fullName>
    </recommendedName>
</protein>
<keyword evidence="2" id="KW-0472">Membrane</keyword>
<proteinExistence type="predicted"/>
<dbReference type="EMBL" id="ML210166">
    <property type="protein sequence ID" value="TFK27257.1"/>
    <property type="molecule type" value="Genomic_DNA"/>
</dbReference>
<keyword evidence="2" id="KW-1133">Transmembrane helix</keyword>
<dbReference type="AlphaFoldDB" id="A0A5C3L356"/>
<dbReference type="Proteomes" id="UP000307440">
    <property type="component" value="Unassembled WGS sequence"/>
</dbReference>
<feature type="transmembrane region" description="Helical" evidence="2">
    <location>
        <begin position="123"/>
        <end position="145"/>
    </location>
</feature>
<evidence type="ECO:0000313" key="4">
    <source>
        <dbReference type="Proteomes" id="UP000307440"/>
    </source>
</evidence>
<feature type="transmembrane region" description="Helical" evidence="2">
    <location>
        <begin position="93"/>
        <end position="117"/>
    </location>
</feature>
<feature type="region of interest" description="Disordered" evidence="1">
    <location>
        <begin position="44"/>
        <end position="88"/>
    </location>
</feature>
<accession>A0A5C3L356</accession>
<evidence type="ECO:0008006" key="5">
    <source>
        <dbReference type="Google" id="ProtNLM"/>
    </source>
</evidence>
<evidence type="ECO:0000313" key="3">
    <source>
        <dbReference type="EMBL" id="TFK27257.1"/>
    </source>
</evidence>
<evidence type="ECO:0000256" key="2">
    <source>
        <dbReference type="SAM" id="Phobius"/>
    </source>
</evidence>
<reference evidence="3 4" key="1">
    <citation type="journal article" date="2019" name="Nat. Ecol. Evol.">
        <title>Megaphylogeny resolves global patterns of mushroom evolution.</title>
        <authorList>
            <person name="Varga T."/>
            <person name="Krizsan K."/>
            <person name="Foldi C."/>
            <person name="Dima B."/>
            <person name="Sanchez-Garcia M."/>
            <person name="Sanchez-Ramirez S."/>
            <person name="Szollosi G.J."/>
            <person name="Szarkandi J.G."/>
            <person name="Papp V."/>
            <person name="Albert L."/>
            <person name="Andreopoulos W."/>
            <person name="Angelini C."/>
            <person name="Antonin V."/>
            <person name="Barry K.W."/>
            <person name="Bougher N.L."/>
            <person name="Buchanan P."/>
            <person name="Buyck B."/>
            <person name="Bense V."/>
            <person name="Catcheside P."/>
            <person name="Chovatia M."/>
            <person name="Cooper J."/>
            <person name="Damon W."/>
            <person name="Desjardin D."/>
            <person name="Finy P."/>
            <person name="Geml J."/>
            <person name="Haridas S."/>
            <person name="Hughes K."/>
            <person name="Justo A."/>
            <person name="Karasinski D."/>
            <person name="Kautmanova I."/>
            <person name="Kiss B."/>
            <person name="Kocsube S."/>
            <person name="Kotiranta H."/>
            <person name="LaButti K.M."/>
            <person name="Lechner B.E."/>
            <person name="Liimatainen K."/>
            <person name="Lipzen A."/>
            <person name="Lukacs Z."/>
            <person name="Mihaltcheva S."/>
            <person name="Morgado L.N."/>
            <person name="Niskanen T."/>
            <person name="Noordeloos M.E."/>
            <person name="Ohm R.A."/>
            <person name="Ortiz-Santana B."/>
            <person name="Ovrebo C."/>
            <person name="Racz N."/>
            <person name="Riley R."/>
            <person name="Savchenko A."/>
            <person name="Shiryaev A."/>
            <person name="Soop K."/>
            <person name="Spirin V."/>
            <person name="Szebenyi C."/>
            <person name="Tomsovsky M."/>
            <person name="Tulloss R.E."/>
            <person name="Uehling J."/>
            <person name="Grigoriev I.V."/>
            <person name="Vagvolgyi C."/>
            <person name="Papp T."/>
            <person name="Martin F.M."/>
            <person name="Miettinen O."/>
            <person name="Hibbett D.S."/>
            <person name="Nagy L.G."/>
        </authorList>
    </citation>
    <scope>NUCLEOTIDE SEQUENCE [LARGE SCALE GENOMIC DNA]</scope>
    <source>
        <strain evidence="3 4">CBS 121175</strain>
    </source>
</reference>
<feature type="compositionally biased region" description="Polar residues" evidence="1">
    <location>
        <begin position="192"/>
        <end position="214"/>
    </location>
</feature>
<evidence type="ECO:0000256" key="1">
    <source>
        <dbReference type="SAM" id="MobiDB-lite"/>
    </source>
</evidence>
<keyword evidence="4" id="KW-1185">Reference proteome</keyword>
<organism evidence="3 4">
    <name type="scientific">Coprinopsis marcescibilis</name>
    <name type="common">Agaric fungus</name>
    <name type="synonym">Psathyrella marcescibilis</name>
    <dbReference type="NCBI Taxonomy" id="230819"/>
    <lineage>
        <taxon>Eukaryota</taxon>
        <taxon>Fungi</taxon>
        <taxon>Dikarya</taxon>
        <taxon>Basidiomycota</taxon>
        <taxon>Agaricomycotina</taxon>
        <taxon>Agaricomycetes</taxon>
        <taxon>Agaricomycetidae</taxon>
        <taxon>Agaricales</taxon>
        <taxon>Agaricineae</taxon>
        <taxon>Psathyrellaceae</taxon>
        <taxon>Coprinopsis</taxon>
    </lineage>
</organism>
<dbReference type="OrthoDB" id="3053308at2759"/>
<feature type="region of interest" description="Disordered" evidence="1">
    <location>
        <begin position="186"/>
        <end position="242"/>
    </location>
</feature>
<name>A0A5C3L356_COPMA</name>
<keyword evidence="2" id="KW-0812">Transmembrane</keyword>
<sequence>MERADVQPAAPQIANLLPASALRQYSSTNPYRSLYFQRRHPQFGSPPLLPPPPSRFNFSDDSESDRLPEDSLSEAPHLTHVSRSSKPNTGSRIGVSVLVFVSNAAFSASSTIVSSVGELIKSMISIIFVALFSAFAPSISVLTAICKLPHRLFRDTHHYLPSLPKVSLASLRGRWQQKTRTFRPVPPGALNWRSSQTHTPPTTNAQPEAFIQQNPRPPRRTRGGRMARDQTPPPKTHAAPPLVKVDLKATLALGAKRNFQTLFQWFESEVEDPEYDAFVKSAVNSADDRAPPQREIHRLTWQGEGRDLGKALHAAFPCLVTDLAISNCDISVQDVLAILELCPALETLEVRQVADCQPVLPLMKRGPRIMSHPLATLRLTSRVPLDPIFSSLQFAQLDDMSLKLFCEGNKTSFLEIFRYLNSQIRSMKIRGNLTPGNIRCIEEYSSDLSGLDLDIGHVCESVIRENPPSHRQNFYRFA</sequence>
<gene>
    <name evidence="3" type="ORF">FA15DRAFT_666549</name>
</gene>